<dbReference type="Proteomes" id="UP001479933">
    <property type="component" value="Chromosome"/>
</dbReference>
<evidence type="ECO:0000313" key="3">
    <source>
        <dbReference type="Proteomes" id="UP001479933"/>
    </source>
</evidence>
<evidence type="ECO:0000259" key="1">
    <source>
        <dbReference type="Pfam" id="PF05685"/>
    </source>
</evidence>
<dbReference type="SUPFAM" id="SSF52980">
    <property type="entry name" value="Restriction endonuclease-like"/>
    <property type="match status" value="1"/>
</dbReference>
<name>A0ABZ2TXK6_9ACTN</name>
<dbReference type="CDD" id="cd06260">
    <property type="entry name" value="DUF820-like"/>
    <property type="match status" value="1"/>
</dbReference>
<accession>A0ABZ2TXK6</accession>
<sequence length="137" mass="15075">MRFIPLIVSPAPKTQHQRAVMRLGVLLFTSCPDDLELLPPFDVALAPDTVIQPDLIIARTADLTDHDLPTAPLLAIEVLSPSTRGSIFCSRTSDSRVPACPHYWTVDPDTPAITARTLVDGQYDGRRSRRRPTVPGH</sequence>
<keyword evidence="2" id="KW-0378">Hydrolase</keyword>
<dbReference type="EMBL" id="CP136137">
    <property type="protein sequence ID" value="WYY06186.1"/>
    <property type="molecule type" value="Genomic_DNA"/>
</dbReference>
<dbReference type="InterPro" id="IPR011335">
    <property type="entry name" value="Restrct_endonuc-II-like"/>
</dbReference>
<feature type="domain" description="Putative restriction endonuclease" evidence="1">
    <location>
        <begin position="7"/>
        <end position="126"/>
    </location>
</feature>
<keyword evidence="3" id="KW-1185">Reference proteome</keyword>
<evidence type="ECO:0000313" key="2">
    <source>
        <dbReference type="EMBL" id="WYY06186.1"/>
    </source>
</evidence>
<organism evidence="2 3">
    <name type="scientific">Gordonia hydrophobica</name>
    <dbReference type="NCBI Taxonomy" id="40516"/>
    <lineage>
        <taxon>Bacteria</taxon>
        <taxon>Bacillati</taxon>
        <taxon>Actinomycetota</taxon>
        <taxon>Actinomycetes</taxon>
        <taxon>Mycobacteriales</taxon>
        <taxon>Gordoniaceae</taxon>
        <taxon>Gordonia</taxon>
    </lineage>
</organism>
<dbReference type="InterPro" id="IPR012296">
    <property type="entry name" value="Nuclease_put_TT1808"/>
</dbReference>
<keyword evidence="2" id="KW-0540">Nuclease</keyword>
<dbReference type="Gene3D" id="3.90.1570.10">
    <property type="entry name" value="tt1808, chain A"/>
    <property type="match status" value="1"/>
</dbReference>
<dbReference type="RefSeq" id="WP_157085963.1">
    <property type="nucleotide sequence ID" value="NZ_CP136137.1"/>
</dbReference>
<dbReference type="GO" id="GO:0004519">
    <property type="term" value="F:endonuclease activity"/>
    <property type="evidence" value="ECO:0007669"/>
    <property type="project" value="UniProtKB-KW"/>
</dbReference>
<dbReference type="InterPro" id="IPR008538">
    <property type="entry name" value="Uma2"/>
</dbReference>
<proteinExistence type="predicted"/>
<keyword evidence="2" id="KW-0255">Endonuclease</keyword>
<reference evidence="2 3" key="1">
    <citation type="journal article" date="2023" name="Virus Evol.">
        <title>Computational host range prediction-The good, the bad, and the ugly.</title>
        <authorList>
            <person name="Howell A.A."/>
            <person name="Versoza C.J."/>
            <person name="Pfeifer S.P."/>
        </authorList>
    </citation>
    <scope>NUCLEOTIDE SEQUENCE [LARGE SCALE GENOMIC DNA]</scope>
    <source>
        <strain evidence="2 3">1610/1b</strain>
    </source>
</reference>
<protein>
    <submittedName>
        <fullName evidence="2">Uma2 family endonuclease</fullName>
    </submittedName>
</protein>
<dbReference type="Pfam" id="PF05685">
    <property type="entry name" value="Uma2"/>
    <property type="match status" value="1"/>
</dbReference>
<gene>
    <name evidence="2" type="ORF">RVF87_14020</name>
</gene>